<dbReference type="OrthoDB" id="3924764at2759"/>
<organism evidence="3">
    <name type="scientific">Dissoconium aciculare CBS 342.82</name>
    <dbReference type="NCBI Taxonomy" id="1314786"/>
    <lineage>
        <taxon>Eukaryota</taxon>
        <taxon>Fungi</taxon>
        <taxon>Dikarya</taxon>
        <taxon>Ascomycota</taxon>
        <taxon>Pezizomycotina</taxon>
        <taxon>Dothideomycetes</taxon>
        <taxon>Dothideomycetidae</taxon>
        <taxon>Mycosphaerellales</taxon>
        <taxon>Dissoconiaceae</taxon>
        <taxon>Dissoconium</taxon>
    </lineage>
</organism>
<keyword evidence="2" id="KW-1185">Reference proteome</keyword>
<feature type="compositionally biased region" description="Low complexity" evidence="1">
    <location>
        <begin position="185"/>
        <end position="203"/>
    </location>
</feature>
<accession>A0A6J3MFG8</accession>
<feature type="compositionally biased region" description="Pro residues" evidence="1">
    <location>
        <begin position="97"/>
        <end position="115"/>
    </location>
</feature>
<evidence type="ECO:0000313" key="3">
    <source>
        <dbReference type="RefSeq" id="XP_033463792.1"/>
    </source>
</evidence>
<evidence type="ECO:0000313" key="2">
    <source>
        <dbReference type="Proteomes" id="UP000504637"/>
    </source>
</evidence>
<evidence type="ECO:0000256" key="1">
    <source>
        <dbReference type="SAM" id="MobiDB-lite"/>
    </source>
</evidence>
<sequence length="442" mass="46722">MLLPCAVLRARAELWLALEEQKIQPGEYLLIARQTSPHLFLLSISHSLRITQSIIFDLRRSKQRSSRTSDIASSIMHAITATATLLSLATLSLAHGTPPPPPPPPPGYQAPPPQYKPTTTSFSVSILPITTSEPIFSILPISLSTTTCTQTICADYVNECGQWYGGCYAACPDSPKPTFTPPPCTKTTTTSKATTTSKPASKKSSTATCTQTICADYINECGQWYGGCYAACPGLPKPTFTPPPCTKTIVPITTTTTTPTSSKPGKPTSSCAQTICVDKINSCGIRYGDCYANCPDSPPPTFTTPPCPPTTTGKPTGKPATTTCTQTICVDKVNSCGLKYGGCYANCPDSPPPTFTTPPCPTTTQKSTLTFSASLPILTLTTATTSCPFLCRDYFDSCGNTFGPGCYTSCPGAKEPSYTTPFCASATTTKPAVTTTAKPKGY</sequence>
<reference evidence="3" key="3">
    <citation type="submission" date="2025-08" db="UniProtKB">
        <authorList>
            <consortium name="RefSeq"/>
        </authorList>
    </citation>
    <scope>IDENTIFICATION</scope>
    <source>
        <strain evidence="3">CBS 342.82</strain>
    </source>
</reference>
<reference evidence="3" key="1">
    <citation type="submission" date="2020-01" db="EMBL/GenBank/DDBJ databases">
        <authorList>
            <consortium name="DOE Joint Genome Institute"/>
            <person name="Haridas S."/>
            <person name="Albert R."/>
            <person name="Binder M."/>
            <person name="Bloem J."/>
            <person name="Labutti K."/>
            <person name="Salamov A."/>
            <person name="Andreopoulos B."/>
            <person name="Baker S.E."/>
            <person name="Barry K."/>
            <person name="Bills G."/>
            <person name="Bluhm B.H."/>
            <person name="Cannon C."/>
            <person name="Castanera R."/>
            <person name="Culley D.E."/>
            <person name="Daum C."/>
            <person name="Ezra D."/>
            <person name="Gonzalez J.B."/>
            <person name="Henrissat B."/>
            <person name="Kuo A."/>
            <person name="Liang C."/>
            <person name="Lipzen A."/>
            <person name="Lutzoni F."/>
            <person name="Magnuson J."/>
            <person name="Mondo S."/>
            <person name="Nolan M."/>
            <person name="Ohm R."/>
            <person name="Pangilinan J."/>
            <person name="Park H.-J."/>
            <person name="Ramirez L."/>
            <person name="Alfaro M."/>
            <person name="Sun H."/>
            <person name="Tritt A."/>
            <person name="Yoshinaga Y."/>
            <person name="Zwiers L.-H."/>
            <person name="Turgeon B.G."/>
            <person name="Goodwin S.B."/>
            <person name="Spatafora J.W."/>
            <person name="Crous P.W."/>
            <person name="Grigoriev I.V."/>
        </authorList>
    </citation>
    <scope>NUCLEOTIDE SEQUENCE</scope>
    <source>
        <strain evidence="3">CBS 342.82</strain>
    </source>
</reference>
<protein>
    <submittedName>
        <fullName evidence="3">Uncharacterized protein</fullName>
    </submittedName>
</protein>
<gene>
    <name evidence="3" type="ORF">K489DRAFT_124866</name>
</gene>
<dbReference type="AlphaFoldDB" id="A0A6J3MFG8"/>
<reference evidence="3" key="2">
    <citation type="submission" date="2020-04" db="EMBL/GenBank/DDBJ databases">
        <authorList>
            <consortium name="NCBI Genome Project"/>
        </authorList>
    </citation>
    <scope>NUCLEOTIDE SEQUENCE</scope>
    <source>
        <strain evidence="3">CBS 342.82</strain>
    </source>
</reference>
<dbReference type="GeneID" id="54356792"/>
<feature type="region of interest" description="Disordered" evidence="1">
    <location>
        <begin position="94"/>
        <end position="115"/>
    </location>
</feature>
<feature type="region of interest" description="Disordered" evidence="1">
    <location>
        <begin position="182"/>
        <end position="203"/>
    </location>
</feature>
<name>A0A6J3MFG8_9PEZI</name>
<dbReference type="Proteomes" id="UP000504637">
    <property type="component" value="Unplaced"/>
</dbReference>
<dbReference type="RefSeq" id="XP_033463792.1">
    <property type="nucleotide sequence ID" value="XM_033598993.1"/>
</dbReference>
<proteinExistence type="predicted"/>